<dbReference type="InterPro" id="IPR013783">
    <property type="entry name" value="Ig-like_fold"/>
</dbReference>
<dbReference type="EMBL" id="WJQU01002059">
    <property type="protein sequence ID" value="KAJ6633365.1"/>
    <property type="molecule type" value="Genomic_DNA"/>
</dbReference>
<dbReference type="GO" id="GO:0007399">
    <property type="term" value="P:nervous system development"/>
    <property type="evidence" value="ECO:0007669"/>
    <property type="project" value="UniProtKB-ARBA"/>
</dbReference>
<dbReference type="GO" id="GO:0004714">
    <property type="term" value="F:transmembrane receptor protein tyrosine kinase activity"/>
    <property type="evidence" value="ECO:0007669"/>
    <property type="project" value="TreeGrafter"/>
</dbReference>
<keyword evidence="12" id="KW-0418">Kinase</keyword>
<dbReference type="Gene3D" id="3.30.200.20">
    <property type="entry name" value="Phosphorylase Kinase, domain 1"/>
    <property type="match status" value="1"/>
</dbReference>
<dbReference type="PROSITE" id="PS50011">
    <property type="entry name" value="PROTEIN_KINASE_DOM"/>
    <property type="match status" value="1"/>
</dbReference>
<keyword evidence="3 8" id="KW-0732">Signal</keyword>
<evidence type="ECO:0000256" key="1">
    <source>
        <dbReference type="ARBA" id="ARBA00004479"/>
    </source>
</evidence>
<keyword evidence="2 7" id="KW-0812">Transmembrane</keyword>
<dbReference type="InterPro" id="IPR001245">
    <property type="entry name" value="Ser-Thr/Tyr_kinase_cat_dom"/>
</dbReference>
<dbReference type="Proteomes" id="UP001151699">
    <property type="component" value="Unassembled WGS sequence"/>
</dbReference>
<keyword evidence="13" id="KW-1185">Reference proteome</keyword>
<keyword evidence="5 7" id="KW-0472">Membrane</keyword>
<keyword evidence="12" id="KW-0808">Transferase</keyword>
<accession>A0A9Q0RVG8</accession>
<dbReference type="GO" id="GO:0030154">
    <property type="term" value="P:cell differentiation"/>
    <property type="evidence" value="ECO:0007669"/>
    <property type="project" value="UniProtKB-ARBA"/>
</dbReference>
<dbReference type="InterPro" id="IPR002889">
    <property type="entry name" value="WSC_carb-bd"/>
</dbReference>
<evidence type="ECO:0000259" key="10">
    <source>
        <dbReference type="PROSITE" id="PS50853"/>
    </source>
</evidence>
<sequence length="737" mass="84111">MRYFKLVLVAFSLVSIKDTKGEKGFMIGCYELLSDFNEGPVHRVRTVDECVDLCEKNYFEIAAISDIICSCTESFKANLLNETDCNIKCIGNSTQICGGRTGQSYYQTGVKVPGPVRNIRQGDRTEMSITLNWDEPEQKKFLRDYIVRVNPIKTYAKSLRSGQWSVPKDNNHVDLLPLHPGTTYLVEIVSNSDQGEGGVSSVTIETEIGIPDPEPQQPTVLSRSDTSIVIEIKPQTNVNGPVSFYHVVVLYVDNGFIQQFDENLLTDFKQSQEDGTNFYIAAELEYEDSVKRFTVGDGRYYRGFQNVALPPDTHIHVSIGIISQVGNVTTRRYASTSHDQHDVMITVRADDNGDQSDYLIVTLVVACIIFGLLLICSIIAYFYLRLRLNRRLQRLPSDHHELTLQGPIIEVENNGYIPDDYLKGNFEQRLNDLLDRVPENQKFQRNLLALDVNSIIGCGNYGDVIVGHLNKRRCQVHVISDDMEPLDQIQFLKDFAQIQKISSHPNVLNFLGICQTSDWLYLMFEESAMTLKKRLIDSRVPPNFDPHRFSTLTEEFILLLLAELSDAMDYLSTHQFVHKKLCSYNVYMTSHDEIKISAFGATPFDDQQKVIDLMRWNAPEVLRFQHYTVKSDIWSFGCLIWECCSLGGTLYSNISSGDLMTRVINGAKPEHSSFMFDDIYQLMLNCWQLEPSERPTFEDISQHLRQFLTSPAHTISFDRRDGVLLPYYLPLLEQQNS</sequence>
<gene>
    <name evidence="12" type="primary">Wsck</name>
    <name evidence="12" type="ORF">Bhyg_16555</name>
</gene>
<organism evidence="12 13">
    <name type="scientific">Pseudolycoriella hygida</name>
    <dbReference type="NCBI Taxonomy" id="35572"/>
    <lineage>
        <taxon>Eukaryota</taxon>
        <taxon>Metazoa</taxon>
        <taxon>Ecdysozoa</taxon>
        <taxon>Arthropoda</taxon>
        <taxon>Hexapoda</taxon>
        <taxon>Insecta</taxon>
        <taxon>Pterygota</taxon>
        <taxon>Neoptera</taxon>
        <taxon>Endopterygota</taxon>
        <taxon>Diptera</taxon>
        <taxon>Nematocera</taxon>
        <taxon>Sciaroidea</taxon>
        <taxon>Sciaridae</taxon>
        <taxon>Pseudolycoriella</taxon>
    </lineage>
</organism>
<dbReference type="GO" id="GO:0005524">
    <property type="term" value="F:ATP binding"/>
    <property type="evidence" value="ECO:0007669"/>
    <property type="project" value="InterPro"/>
</dbReference>
<evidence type="ECO:0000256" key="7">
    <source>
        <dbReference type="SAM" id="Phobius"/>
    </source>
</evidence>
<evidence type="ECO:0000256" key="5">
    <source>
        <dbReference type="ARBA" id="ARBA00023136"/>
    </source>
</evidence>
<dbReference type="GO" id="GO:0007169">
    <property type="term" value="P:cell surface receptor protein tyrosine kinase signaling pathway"/>
    <property type="evidence" value="ECO:0007669"/>
    <property type="project" value="TreeGrafter"/>
</dbReference>
<dbReference type="InterPro" id="IPR057598">
    <property type="entry name" value="Fn3_PTPRU"/>
</dbReference>
<dbReference type="Gene3D" id="2.60.40.10">
    <property type="entry name" value="Immunoglobulins"/>
    <property type="match status" value="1"/>
</dbReference>
<dbReference type="PANTHER" id="PTHR24416">
    <property type="entry name" value="TYROSINE-PROTEIN KINASE RECEPTOR"/>
    <property type="match status" value="1"/>
</dbReference>
<dbReference type="PROSITE" id="PS51212">
    <property type="entry name" value="WSC"/>
    <property type="match status" value="1"/>
</dbReference>
<comment type="caution">
    <text evidence="12">The sequence shown here is derived from an EMBL/GenBank/DDBJ whole genome shotgun (WGS) entry which is preliminary data.</text>
</comment>
<proteinExistence type="predicted"/>
<evidence type="ECO:0000256" key="3">
    <source>
        <dbReference type="ARBA" id="ARBA00022729"/>
    </source>
</evidence>
<evidence type="ECO:0000256" key="8">
    <source>
        <dbReference type="SAM" id="SignalP"/>
    </source>
</evidence>
<dbReference type="InterPro" id="IPR050122">
    <property type="entry name" value="RTK"/>
</dbReference>
<evidence type="ECO:0000313" key="13">
    <source>
        <dbReference type="Proteomes" id="UP001151699"/>
    </source>
</evidence>
<dbReference type="Gene3D" id="1.10.510.10">
    <property type="entry name" value="Transferase(Phosphotransferase) domain 1"/>
    <property type="match status" value="1"/>
</dbReference>
<keyword evidence="6" id="KW-0325">Glycoprotein</keyword>
<dbReference type="SMART" id="SM00060">
    <property type="entry name" value="FN3"/>
    <property type="match status" value="1"/>
</dbReference>
<dbReference type="InterPro" id="IPR011009">
    <property type="entry name" value="Kinase-like_dom_sf"/>
</dbReference>
<evidence type="ECO:0000256" key="6">
    <source>
        <dbReference type="ARBA" id="ARBA00023180"/>
    </source>
</evidence>
<dbReference type="OrthoDB" id="9943809at2759"/>
<evidence type="ECO:0000259" key="11">
    <source>
        <dbReference type="PROSITE" id="PS51212"/>
    </source>
</evidence>
<name>A0A9Q0RVG8_9DIPT</name>
<reference evidence="12" key="1">
    <citation type="submission" date="2022-07" db="EMBL/GenBank/DDBJ databases">
        <authorList>
            <person name="Trinca V."/>
            <person name="Uliana J.V.C."/>
            <person name="Torres T.T."/>
            <person name="Ward R.J."/>
            <person name="Monesi N."/>
        </authorList>
    </citation>
    <scope>NUCLEOTIDE SEQUENCE</scope>
    <source>
        <strain evidence="12">HSMRA1968</strain>
        <tissue evidence="12">Whole embryos</tissue>
    </source>
</reference>
<dbReference type="CDD" id="cd00063">
    <property type="entry name" value="FN3"/>
    <property type="match status" value="1"/>
</dbReference>
<dbReference type="PROSITE" id="PS50853">
    <property type="entry name" value="FN3"/>
    <property type="match status" value="1"/>
</dbReference>
<evidence type="ECO:0000256" key="4">
    <source>
        <dbReference type="ARBA" id="ARBA00022989"/>
    </source>
</evidence>
<feature type="domain" description="WSC" evidence="11">
    <location>
        <begin position="23"/>
        <end position="109"/>
    </location>
</feature>
<comment type="subcellular location">
    <subcellularLocation>
        <location evidence="1">Membrane</location>
        <topology evidence="1">Single-pass type I membrane protein</topology>
    </subcellularLocation>
</comment>
<feature type="domain" description="Protein kinase" evidence="9">
    <location>
        <begin position="450"/>
        <end position="708"/>
    </location>
</feature>
<dbReference type="AlphaFoldDB" id="A0A9Q0RVG8"/>
<feature type="chain" id="PRO_5040359050" evidence="8">
    <location>
        <begin position="22"/>
        <end position="737"/>
    </location>
</feature>
<feature type="signal peptide" evidence="8">
    <location>
        <begin position="1"/>
        <end position="21"/>
    </location>
</feature>
<evidence type="ECO:0000256" key="2">
    <source>
        <dbReference type="ARBA" id="ARBA00022692"/>
    </source>
</evidence>
<protein>
    <submittedName>
        <fullName evidence="12">Inactive tyrosine-protein kinase Wsck</fullName>
    </submittedName>
</protein>
<dbReference type="SUPFAM" id="SSF49265">
    <property type="entry name" value="Fibronectin type III"/>
    <property type="match status" value="1"/>
</dbReference>
<evidence type="ECO:0000259" key="9">
    <source>
        <dbReference type="PROSITE" id="PS50011"/>
    </source>
</evidence>
<dbReference type="GO" id="GO:0005886">
    <property type="term" value="C:plasma membrane"/>
    <property type="evidence" value="ECO:0007669"/>
    <property type="project" value="TreeGrafter"/>
</dbReference>
<dbReference type="InterPro" id="IPR000719">
    <property type="entry name" value="Prot_kinase_dom"/>
</dbReference>
<dbReference type="PRINTS" id="PR00109">
    <property type="entry name" value="TYRKINASE"/>
</dbReference>
<feature type="transmembrane region" description="Helical" evidence="7">
    <location>
        <begin position="358"/>
        <end position="384"/>
    </location>
</feature>
<evidence type="ECO:0000313" key="12">
    <source>
        <dbReference type="EMBL" id="KAJ6633365.1"/>
    </source>
</evidence>
<feature type="domain" description="Fibronectin type-III" evidence="10">
    <location>
        <begin position="115"/>
        <end position="213"/>
    </location>
</feature>
<dbReference type="Pfam" id="PF23144">
    <property type="entry name" value="Fn3_PTPRU"/>
    <property type="match status" value="1"/>
</dbReference>
<dbReference type="InterPro" id="IPR036116">
    <property type="entry name" value="FN3_sf"/>
</dbReference>
<dbReference type="GO" id="GO:0043235">
    <property type="term" value="C:receptor complex"/>
    <property type="evidence" value="ECO:0007669"/>
    <property type="project" value="TreeGrafter"/>
</dbReference>
<dbReference type="Pfam" id="PF00041">
    <property type="entry name" value="fn3"/>
    <property type="match status" value="1"/>
</dbReference>
<keyword evidence="4 7" id="KW-1133">Transmembrane helix</keyword>
<dbReference type="Pfam" id="PF07714">
    <property type="entry name" value="PK_Tyr_Ser-Thr"/>
    <property type="match status" value="1"/>
</dbReference>
<dbReference type="Pfam" id="PF01822">
    <property type="entry name" value="WSC"/>
    <property type="match status" value="1"/>
</dbReference>
<dbReference type="PANTHER" id="PTHR24416:SF611">
    <property type="entry name" value="TYROSINE-PROTEIN KINASE TRANSMEMBRANE RECEPTOR ROR"/>
    <property type="match status" value="1"/>
</dbReference>
<dbReference type="InterPro" id="IPR003961">
    <property type="entry name" value="FN3_dom"/>
</dbReference>
<dbReference type="SUPFAM" id="SSF56112">
    <property type="entry name" value="Protein kinase-like (PK-like)"/>
    <property type="match status" value="1"/>
</dbReference>